<protein>
    <submittedName>
        <fullName evidence="1">Uncharacterized protein</fullName>
    </submittedName>
</protein>
<proteinExistence type="predicted"/>
<evidence type="ECO:0000313" key="1">
    <source>
        <dbReference type="EMBL" id="KAH7853250.1"/>
    </source>
</evidence>
<keyword evidence="2" id="KW-1185">Reference proteome</keyword>
<evidence type="ECO:0000313" key="2">
    <source>
        <dbReference type="Proteomes" id="UP000828048"/>
    </source>
</evidence>
<organism evidence="1 2">
    <name type="scientific">Vaccinium darrowii</name>
    <dbReference type="NCBI Taxonomy" id="229202"/>
    <lineage>
        <taxon>Eukaryota</taxon>
        <taxon>Viridiplantae</taxon>
        <taxon>Streptophyta</taxon>
        <taxon>Embryophyta</taxon>
        <taxon>Tracheophyta</taxon>
        <taxon>Spermatophyta</taxon>
        <taxon>Magnoliopsida</taxon>
        <taxon>eudicotyledons</taxon>
        <taxon>Gunneridae</taxon>
        <taxon>Pentapetalae</taxon>
        <taxon>asterids</taxon>
        <taxon>Ericales</taxon>
        <taxon>Ericaceae</taxon>
        <taxon>Vaccinioideae</taxon>
        <taxon>Vaccinieae</taxon>
        <taxon>Vaccinium</taxon>
    </lineage>
</organism>
<comment type="caution">
    <text evidence="1">The sequence shown here is derived from an EMBL/GenBank/DDBJ whole genome shotgun (WGS) entry which is preliminary data.</text>
</comment>
<gene>
    <name evidence="1" type="ORF">Vadar_000537</name>
</gene>
<dbReference type="EMBL" id="CM037161">
    <property type="protein sequence ID" value="KAH7853250.1"/>
    <property type="molecule type" value="Genomic_DNA"/>
</dbReference>
<reference evidence="1 2" key="1">
    <citation type="journal article" date="2021" name="Hortic Res">
        <title>High-quality reference genome and annotation aids understanding of berry development for evergreen blueberry (Vaccinium darrowii).</title>
        <authorList>
            <person name="Yu J."/>
            <person name="Hulse-Kemp A.M."/>
            <person name="Babiker E."/>
            <person name="Staton M."/>
        </authorList>
    </citation>
    <scope>NUCLEOTIDE SEQUENCE [LARGE SCALE GENOMIC DNA]</scope>
    <source>
        <strain evidence="2">cv. NJ 8807/NJ 8810</strain>
        <tissue evidence="1">Young leaf</tissue>
    </source>
</reference>
<accession>A0ACB7YID1</accession>
<sequence length="146" mass="16263">MAALRKIPKHILGQLSNQSSFAPSSSLQFSPSLFISRRGFASKLFVKGLSFYTTEKGLLEAFSQYGQVVEAKVVMDRVSDRSKGFGFVTFASVDEAEKAKMEMDGKALHGRVILVEYAKPRRYDDGGMPIARGYPQKMCAIKVELW</sequence>
<name>A0ACB7YID1_9ERIC</name>
<dbReference type="Proteomes" id="UP000828048">
    <property type="component" value="Chromosome 11"/>
</dbReference>